<dbReference type="PANTHER" id="PTHR45138">
    <property type="entry name" value="REGULATORY COMPONENTS OF SENSORY TRANSDUCTION SYSTEM"/>
    <property type="match status" value="1"/>
</dbReference>
<dbReference type="InterPro" id="IPR019734">
    <property type="entry name" value="TPR_rpt"/>
</dbReference>
<protein>
    <submittedName>
        <fullName evidence="2">GGDEF domain-containing protein</fullName>
    </submittedName>
</protein>
<dbReference type="Pfam" id="PF00990">
    <property type="entry name" value="GGDEF"/>
    <property type="match status" value="1"/>
</dbReference>
<dbReference type="GO" id="GO:0043709">
    <property type="term" value="P:cell adhesion involved in single-species biofilm formation"/>
    <property type="evidence" value="ECO:0007669"/>
    <property type="project" value="TreeGrafter"/>
</dbReference>
<dbReference type="PROSITE" id="PS50887">
    <property type="entry name" value="GGDEF"/>
    <property type="match status" value="1"/>
</dbReference>
<sequence>MTTVRAVRDADPLDWRHELAQVDALCDSAPALCVALVPGLLERARADGLVAVEIELEYLSGWARHLLSDDALALGAMERALELATGLQDRVWEGRVLQGLAAVYNGFGDNLSALELLERSLAIRRELGDLEGLAAALNNLADTYISMGRFPEKAYELLTEAMTIWPRVDRPDGTCATLSGLAKLTTDDAETLSVTDPASSRMLAERAVHYAEQGVTVGLTAVGVGASAGNARLVAEAQVRLARAQMAHGDLASAREVLDRCALALPQVSARYLTIRYHAALGRLHRLLGDLSAAKVTLTSALVLSEGSRPMERADVLHELVAVYEDAGDLAQALDTHRQYHEAVMEQRDQAAERRGILVNAQLDVDRVRQAHDQTRQHAAELAALNRSLAHDAAHDPLTGLLNRRGLDAVLHGRHGEPDLAYVVADLDLFKSVNDQHSHPVGDEVLRRVGQIMTACLRLGDVVARVGGEEFVLVLRQCPPADALAACERIRIMVAAHPWEDLSAGLRVTMSMGGVTAGPDDDPATLAARADAALYEAKRRGRNQVAFIPPPEAAVPAPAGHH</sequence>
<dbReference type="NCBIfam" id="TIGR00254">
    <property type="entry name" value="GGDEF"/>
    <property type="match status" value="1"/>
</dbReference>
<dbReference type="InterPro" id="IPR029787">
    <property type="entry name" value="Nucleotide_cyclase"/>
</dbReference>
<dbReference type="GO" id="GO:0005886">
    <property type="term" value="C:plasma membrane"/>
    <property type="evidence" value="ECO:0007669"/>
    <property type="project" value="TreeGrafter"/>
</dbReference>
<dbReference type="GO" id="GO:0052621">
    <property type="term" value="F:diguanylate cyclase activity"/>
    <property type="evidence" value="ECO:0007669"/>
    <property type="project" value="TreeGrafter"/>
</dbReference>
<dbReference type="Proteomes" id="UP000581206">
    <property type="component" value="Unassembled WGS sequence"/>
</dbReference>
<dbReference type="AlphaFoldDB" id="A0A7X6KWP9"/>
<evidence type="ECO:0000259" key="1">
    <source>
        <dbReference type="PROSITE" id="PS50887"/>
    </source>
</evidence>
<evidence type="ECO:0000313" key="3">
    <source>
        <dbReference type="Proteomes" id="UP000581206"/>
    </source>
</evidence>
<dbReference type="InterPro" id="IPR050469">
    <property type="entry name" value="Diguanylate_Cyclase"/>
</dbReference>
<dbReference type="SUPFAM" id="SSF55073">
    <property type="entry name" value="Nucleotide cyclase"/>
    <property type="match status" value="1"/>
</dbReference>
<dbReference type="FunFam" id="3.30.70.270:FF:000001">
    <property type="entry name" value="Diguanylate cyclase domain protein"/>
    <property type="match status" value="1"/>
</dbReference>
<dbReference type="GO" id="GO:1902201">
    <property type="term" value="P:negative regulation of bacterial-type flagellum-dependent cell motility"/>
    <property type="evidence" value="ECO:0007669"/>
    <property type="project" value="TreeGrafter"/>
</dbReference>
<dbReference type="RefSeq" id="WP_168630773.1">
    <property type="nucleotide sequence ID" value="NZ_BONL01000026.1"/>
</dbReference>
<feature type="domain" description="GGDEF" evidence="1">
    <location>
        <begin position="418"/>
        <end position="550"/>
    </location>
</feature>
<keyword evidence="3" id="KW-1185">Reference proteome</keyword>
<evidence type="ECO:0000313" key="2">
    <source>
        <dbReference type="EMBL" id="NKY23646.1"/>
    </source>
</evidence>
<dbReference type="InterPro" id="IPR000160">
    <property type="entry name" value="GGDEF_dom"/>
</dbReference>
<dbReference type="InterPro" id="IPR043128">
    <property type="entry name" value="Rev_trsase/Diguanyl_cyclase"/>
</dbReference>
<dbReference type="Gene3D" id="1.25.40.10">
    <property type="entry name" value="Tetratricopeptide repeat domain"/>
    <property type="match status" value="2"/>
</dbReference>
<dbReference type="EMBL" id="JAAXOX010000007">
    <property type="protein sequence ID" value="NKY23646.1"/>
    <property type="molecule type" value="Genomic_DNA"/>
</dbReference>
<dbReference type="SMART" id="SM00028">
    <property type="entry name" value="TPR"/>
    <property type="match status" value="4"/>
</dbReference>
<proteinExistence type="predicted"/>
<dbReference type="Gene3D" id="3.30.70.270">
    <property type="match status" value="1"/>
</dbReference>
<dbReference type="PANTHER" id="PTHR45138:SF9">
    <property type="entry name" value="DIGUANYLATE CYCLASE DGCM-RELATED"/>
    <property type="match status" value="1"/>
</dbReference>
<name>A0A7X6KWP9_9CELL</name>
<gene>
    <name evidence="2" type="ORF">HGA03_13315</name>
</gene>
<accession>A0A7X6KWP9</accession>
<dbReference type="SUPFAM" id="SSF48452">
    <property type="entry name" value="TPR-like"/>
    <property type="match status" value="2"/>
</dbReference>
<dbReference type="InterPro" id="IPR011990">
    <property type="entry name" value="TPR-like_helical_dom_sf"/>
</dbReference>
<organism evidence="2 3">
    <name type="scientific">Cellulomonas denverensis</name>
    <dbReference type="NCBI Taxonomy" id="264297"/>
    <lineage>
        <taxon>Bacteria</taxon>
        <taxon>Bacillati</taxon>
        <taxon>Actinomycetota</taxon>
        <taxon>Actinomycetes</taxon>
        <taxon>Micrococcales</taxon>
        <taxon>Cellulomonadaceae</taxon>
        <taxon>Cellulomonas</taxon>
    </lineage>
</organism>
<dbReference type="SMART" id="SM00267">
    <property type="entry name" value="GGDEF"/>
    <property type="match status" value="1"/>
</dbReference>
<comment type="caution">
    <text evidence="2">The sequence shown here is derived from an EMBL/GenBank/DDBJ whole genome shotgun (WGS) entry which is preliminary data.</text>
</comment>
<dbReference type="CDD" id="cd01949">
    <property type="entry name" value="GGDEF"/>
    <property type="match status" value="1"/>
</dbReference>
<reference evidence="2 3" key="1">
    <citation type="submission" date="2020-04" db="EMBL/GenBank/DDBJ databases">
        <title>MicrobeNet Type strains.</title>
        <authorList>
            <person name="Nicholson A.C."/>
        </authorList>
    </citation>
    <scope>NUCLEOTIDE SEQUENCE [LARGE SCALE GENOMIC DNA]</scope>
    <source>
        <strain evidence="2 3">ATCC BAA-788</strain>
    </source>
</reference>